<dbReference type="Gene3D" id="3.30.70.260">
    <property type="match status" value="1"/>
</dbReference>
<dbReference type="SMART" id="SM00954">
    <property type="entry name" value="RelA_SpoT"/>
    <property type="match status" value="1"/>
</dbReference>
<dbReference type="SMART" id="SM00471">
    <property type="entry name" value="HDc"/>
    <property type="match status" value="1"/>
</dbReference>
<dbReference type="InterPro" id="IPR006674">
    <property type="entry name" value="HD_domain"/>
</dbReference>
<dbReference type="Pfam" id="PF02824">
    <property type="entry name" value="TGS"/>
    <property type="match status" value="1"/>
</dbReference>
<dbReference type="Pfam" id="PF19296">
    <property type="entry name" value="RelA_AH_RIS"/>
    <property type="match status" value="1"/>
</dbReference>
<dbReference type="GO" id="GO:0042594">
    <property type="term" value="P:response to starvation"/>
    <property type="evidence" value="ECO:0007669"/>
    <property type="project" value="TreeGrafter"/>
</dbReference>
<evidence type="ECO:0000259" key="3">
    <source>
        <dbReference type="PROSITE" id="PS51831"/>
    </source>
</evidence>
<dbReference type="InterPro" id="IPR012675">
    <property type="entry name" value="Beta-grasp_dom_sf"/>
</dbReference>
<dbReference type="InterPro" id="IPR003607">
    <property type="entry name" value="HD/PDEase_dom"/>
</dbReference>
<dbReference type="PROSITE" id="PS51671">
    <property type="entry name" value="ACT"/>
    <property type="match status" value="1"/>
</dbReference>
<dbReference type="InterPro" id="IPR045600">
    <property type="entry name" value="RelA/SpoT_AH_RIS"/>
</dbReference>
<dbReference type="EMBL" id="UOEE01000238">
    <property type="protein sequence ID" value="VAV97042.1"/>
    <property type="molecule type" value="Genomic_DNA"/>
</dbReference>
<dbReference type="GO" id="GO:0008728">
    <property type="term" value="F:GTP diphosphokinase activity"/>
    <property type="evidence" value="ECO:0007669"/>
    <property type="project" value="UniProtKB-EC"/>
</dbReference>
<dbReference type="InterPro" id="IPR004095">
    <property type="entry name" value="TGS"/>
</dbReference>
<dbReference type="CDD" id="cd05399">
    <property type="entry name" value="NT_Rel-Spo_like"/>
    <property type="match status" value="1"/>
</dbReference>
<keyword evidence="5" id="KW-0378">Hydrolase</keyword>
<dbReference type="InterPro" id="IPR033655">
    <property type="entry name" value="TGS_RelA/SpoT"/>
</dbReference>
<dbReference type="GO" id="GO:0016301">
    <property type="term" value="F:kinase activity"/>
    <property type="evidence" value="ECO:0007669"/>
    <property type="project" value="UniProtKB-KW"/>
</dbReference>
<organism evidence="5">
    <name type="scientific">hydrothermal vent metagenome</name>
    <dbReference type="NCBI Taxonomy" id="652676"/>
    <lineage>
        <taxon>unclassified sequences</taxon>
        <taxon>metagenomes</taxon>
        <taxon>ecological metagenomes</taxon>
    </lineage>
</organism>
<evidence type="ECO:0000313" key="5">
    <source>
        <dbReference type="EMBL" id="VAV97042.1"/>
    </source>
</evidence>
<gene>
    <name evidence="5" type="ORF">MNBD_ALPHA06-1719</name>
</gene>
<dbReference type="FunFam" id="3.10.20.30:FF:000002">
    <property type="entry name" value="GTP pyrophosphokinase (RelA/SpoT)"/>
    <property type="match status" value="1"/>
</dbReference>
<dbReference type="Gene3D" id="3.30.460.10">
    <property type="entry name" value="Beta Polymerase, domain 2"/>
    <property type="match status" value="1"/>
</dbReference>
<dbReference type="Pfam" id="PF13291">
    <property type="entry name" value="ACT_4"/>
    <property type="match status" value="1"/>
</dbReference>
<evidence type="ECO:0000259" key="2">
    <source>
        <dbReference type="PROSITE" id="PS51671"/>
    </source>
</evidence>
<dbReference type="InterPro" id="IPR004811">
    <property type="entry name" value="RelA/Spo_fam"/>
</dbReference>
<dbReference type="InterPro" id="IPR007685">
    <property type="entry name" value="RelA_SpoT"/>
</dbReference>
<dbReference type="AlphaFoldDB" id="A0A3B0RZZ4"/>
<keyword evidence="5" id="KW-0808">Transferase</keyword>
<protein>
    <submittedName>
        <fullName evidence="5">Guanosine-3',5'-bis(Diphosphate) 3'-pyrophosphohydrolase / GTP pyrophosphokinase, (P)ppGpp synthetase II</fullName>
        <ecNumber evidence="5">2.7.6.5</ecNumber>
        <ecNumber evidence="5">3.1.7.2</ecNumber>
    </submittedName>
</protein>
<dbReference type="SUPFAM" id="SSF81301">
    <property type="entry name" value="Nucleotidyltransferase"/>
    <property type="match status" value="1"/>
</dbReference>
<accession>A0A3B0RZZ4</accession>
<dbReference type="PROSITE" id="PS51880">
    <property type="entry name" value="TGS"/>
    <property type="match status" value="1"/>
</dbReference>
<dbReference type="NCBIfam" id="TIGR00691">
    <property type="entry name" value="spoT_relA"/>
    <property type="match status" value="1"/>
</dbReference>
<dbReference type="Gene3D" id="3.10.20.30">
    <property type="match status" value="1"/>
</dbReference>
<dbReference type="CDD" id="cd00077">
    <property type="entry name" value="HDc"/>
    <property type="match status" value="1"/>
</dbReference>
<comment type="similarity">
    <text evidence="1">Belongs to the RelA/SpoT family.</text>
</comment>
<dbReference type="EC" id="3.1.7.2" evidence="5"/>
<reference evidence="5" key="1">
    <citation type="submission" date="2018-06" db="EMBL/GenBank/DDBJ databases">
        <authorList>
            <person name="Zhirakovskaya E."/>
        </authorList>
    </citation>
    <scope>NUCLEOTIDE SEQUENCE</scope>
</reference>
<dbReference type="PANTHER" id="PTHR21262:SF36">
    <property type="entry name" value="BIFUNCTIONAL (P)PPGPP SYNTHASE_HYDROLASE SPOT"/>
    <property type="match status" value="1"/>
</dbReference>
<name>A0A3B0RZZ4_9ZZZZ</name>
<dbReference type="GO" id="GO:0015969">
    <property type="term" value="P:guanosine tetraphosphate metabolic process"/>
    <property type="evidence" value="ECO:0007669"/>
    <property type="project" value="InterPro"/>
</dbReference>
<dbReference type="CDD" id="cd01668">
    <property type="entry name" value="TGS_RSH"/>
    <property type="match status" value="1"/>
</dbReference>
<feature type="domain" description="HD" evidence="3">
    <location>
        <begin position="64"/>
        <end position="163"/>
    </location>
</feature>
<dbReference type="Pfam" id="PF04607">
    <property type="entry name" value="RelA_SpoT"/>
    <property type="match status" value="1"/>
</dbReference>
<dbReference type="SUPFAM" id="SSF109604">
    <property type="entry name" value="HD-domain/PDEase-like"/>
    <property type="match status" value="1"/>
</dbReference>
<dbReference type="GO" id="GO:0005886">
    <property type="term" value="C:plasma membrane"/>
    <property type="evidence" value="ECO:0007669"/>
    <property type="project" value="TreeGrafter"/>
</dbReference>
<feature type="domain" description="ACT" evidence="2">
    <location>
        <begin position="659"/>
        <end position="733"/>
    </location>
</feature>
<evidence type="ECO:0000256" key="1">
    <source>
        <dbReference type="ARBA" id="ARBA00007476"/>
    </source>
</evidence>
<dbReference type="Gene3D" id="1.10.3210.10">
    <property type="entry name" value="Hypothetical protein af1432"/>
    <property type="match status" value="1"/>
</dbReference>
<feature type="domain" description="TGS" evidence="4">
    <location>
        <begin position="406"/>
        <end position="468"/>
    </location>
</feature>
<dbReference type="FunFam" id="3.30.460.10:FF:000001">
    <property type="entry name" value="GTP pyrophosphokinase RelA"/>
    <property type="match status" value="1"/>
</dbReference>
<dbReference type="InterPro" id="IPR002912">
    <property type="entry name" value="ACT_dom"/>
</dbReference>
<dbReference type="InterPro" id="IPR012676">
    <property type="entry name" value="TGS-like"/>
</dbReference>
<sequence length="743" mass="82546">MTGENASPPTGFAGGIRSSFLEADDLVAAVVKYDPDVDTEQLRLAYSYAKKKHGTQKRHSGEPYYAHPVHVAAILIELHLDSASIITALLHDTVEDTSATLQEVTELFSPQIADLVDGVTKLTQLELKSTRSKQGENLQKFVLAITKDVRVLLVKLADRLHNMRTLHHIARREKRQRISRETLDIYAPLAKRIGVQKICSELEDLAFHYLDPSAYVTITKRLALVRERSLASVRQLSGDLNSLLMENGFEAVVYGREKRPYSIWRKLQHKNITFDEVADVYAFRVLVDKPEQCYAVLGLIHTSWRCVPDRFRDFISVPKPNHYQSLHTTVIAKSNVRVELQIRTRAMHTVAEEGVAAHWRYKQGEYAYDKSTGGDPLELLKPLLEIVEHGGDADDFLEHARLEMFQDQVFTFTPDGKLIALPEGATAVDFAYAVHTDIGDECIGAIINGRERPLRTHLQNGDSVQVIRGGRKEPPAGWENMVVTGRARSAIRRLIRKSEASDFRKLGRRLVERVLASNDLSGKINLSEAAKRLQTKTVGQMYIQLGRGLITGGDFLDALFPGRDRDAVKNVYRRELITDETADFYVGGAGLKRGVSIHFAKCCTPIPGDRILAIPKKGRGFEVHVRDCEKAVTAINDGVEPIQIGWTPQAATEGASVGRIVATVIHRSGSLAEIANAVGHSNGNIMDVKTLSRGGDFFDMSFDVEVLDAKHLWNVVAAIRACACVDTADRVRGIDDEDEGDAP</sequence>
<dbReference type="EC" id="2.7.6.5" evidence="5"/>
<dbReference type="PANTHER" id="PTHR21262">
    <property type="entry name" value="GUANOSINE-3',5'-BIS DIPHOSPHATE 3'-PYROPHOSPHOHYDROLASE"/>
    <property type="match status" value="1"/>
</dbReference>
<dbReference type="FunFam" id="1.10.3210.10:FF:000001">
    <property type="entry name" value="GTP pyrophosphokinase RelA"/>
    <property type="match status" value="1"/>
</dbReference>
<evidence type="ECO:0000259" key="4">
    <source>
        <dbReference type="PROSITE" id="PS51880"/>
    </source>
</evidence>
<dbReference type="PROSITE" id="PS51831">
    <property type="entry name" value="HD"/>
    <property type="match status" value="1"/>
</dbReference>
<dbReference type="CDD" id="cd04876">
    <property type="entry name" value="ACT_RelA-SpoT"/>
    <property type="match status" value="1"/>
</dbReference>
<keyword evidence="5" id="KW-0418">Kinase</keyword>
<dbReference type="SUPFAM" id="SSF81271">
    <property type="entry name" value="TGS-like"/>
    <property type="match status" value="1"/>
</dbReference>
<proteinExistence type="inferred from homology"/>
<dbReference type="InterPro" id="IPR043519">
    <property type="entry name" value="NT_sf"/>
</dbReference>
<dbReference type="Pfam" id="PF13328">
    <property type="entry name" value="HD_4"/>
    <property type="match status" value="1"/>
</dbReference>
<dbReference type="GO" id="GO:0008893">
    <property type="term" value="F:guanosine-3',5'-bis(diphosphate) 3'-diphosphatase activity"/>
    <property type="evidence" value="ECO:0007669"/>
    <property type="project" value="UniProtKB-EC"/>
</dbReference>